<protein>
    <submittedName>
        <fullName evidence="3">Uncharacterized protein</fullName>
    </submittedName>
</protein>
<feature type="transmembrane region" description="Helical" evidence="2">
    <location>
        <begin position="588"/>
        <end position="613"/>
    </location>
</feature>
<reference evidence="3 4" key="1">
    <citation type="journal article" date="2019" name="BMC Genomics">
        <title>New insights from Opisthorchis felineus genome: update on genomics of the epidemiologically important liver flukes.</title>
        <authorList>
            <person name="Ershov N.I."/>
            <person name="Mordvinov V.A."/>
            <person name="Prokhortchouk E.B."/>
            <person name="Pakharukova M.Y."/>
            <person name="Gunbin K.V."/>
            <person name="Ustyantsev K."/>
            <person name="Genaev M.A."/>
            <person name="Blinov A.G."/>
            <person name="Mazur A."/>
            <person name="Boulygina E."/>
            <person name="Tsygankova S."/>
            <person name="Khrameeva E."/>
            <person name="Chekanov N."/>
            <person name="Fan G."/>
            <person name="Xiao A."/>
            <person name="Zhang H."/>
            <person name="Xu X."/>
            <person name="Yang H."/>
            <person name="Solovyev V."/>
            <person name="Lee S.M."/>
            <person name="Liu X."/>
            <person name="Afonnikov D.A."/>
            <person name="Skryabin K.G."/>
        </authorList>
    </citation>
    <scope>NUCLEOTIDE SEQUENCE [LARGE SCALE GENOMIC DNA]</scope>
    <source>
        <strain evidence="3">AK-0245</strain>
        <tissue evidence="3">Whole organism</tissue>
    </source>
</reference>
<dbReference type="AlphaFoldDB" id="A0A4V3SDM7"/>
<name>A0A4V3SDM7_OPIFE</name>
<feature type="transmembrane region" description="Helical" evidence="2">
    <location>
        <begin position="468"/>
        <end position="489"/>
    </location>
</feature>
<organism evidence="3 4">
    <name type="scientific">Opisthorchis felineus</name>
    <dbReference type="NCBI Taxonomy" id="147828"/>
    <lineage>
        <taxon>Eukaryota</taxon>
        <taxon>Metazoa</taxon>
        <taxon>Spiralia</taxon>
        <taxon>Lophotrochozoa</taxon>
        <taxon>Platyhelminthes</taxon>
        <taxon>Trematoda</taxon>
        <taxon>Digenea</taxon>
        <taxon>Opisthorchiida</taxon>
        <taxon>Opisthorchiata</taxon>
        <taxon>Opisthorchiidae</taxon>
        <taxon>Opisthorchis</taxon>
    </lineage>
</organism>
<feature type="region of interest" description="Disordered" evidence="1">
    <location>
        <begin position="356"/>
        <end position="380"/>
    </location>
</feature>
<feature type="compositionally biased region" description="Polar residues" evidence="1">
    <location>
        <begin position="22"/>
        <end position="39"/>
    </location>
</feature>
<proteinExistence type="predicted"/>
<feature type="transmembrane region" description="Helical" evidence="2">
    <location>
        <begin position="671"/>
        <end position="696"/>
    </location>
</feature>
<dbReference type="EMBL" id="SJOL01008033">
    <property type="protein sequence ID" value="TGZ61264.1"/>
    <property type="molecule type" value="Genomic_DNA"/>
</dbReference>
<evidence type="ECO:0000256" key="2">
    <source>
        <dbReference type="SAM" id="Phobius"/>
    </source>
</evidence>
<dbReference type="OrthoDB" id="6263890at2759"/>
<feature type="transmembrane region" description="Helical" evidence="2">
    <location>
        <begin position="306"/>
        <end position="326"/>
    </location>
</feature>
<feature type="transmembrane region" description="Helical" evidence="2">
    <location>
        <begin position="556"/>
        <end position="576"/>
    </location>
</feature>
<evidence type="ECO:0000313" key="3">
    <source>
        <dbReference type="EMBL" id="TGZ61264.1"/>
    </source>
</evidence>
<keyword evidence="2" id="KW-0812">Transmembrane</keyword>
<feature type="transmembrane region" description="Helical" evidence="2">
    <location>
        <begin position="163"/>
        <end position="183"/>
    </location>
</feature>
<feature type="transmembrane region" description="Helical" evidence="2">
    <location>
        <begin position="708"/>
        <end position="727"/>
    </location>
</feature>
<feature type="transmembrane region" description="Helical" evidence="2">
    <location>
        <begin position="198"/>
        <end position="219"/>
    </location>
</feature>
<accession>A0A4V3SDM7</accession>
<gene>
    <name evidence="3" type="ORF">CRM22_008068</name>
</gene>
<sequence>MLASKQLQVLAQPAAKNGADSGISNTSQDTHSLSDATQSNSGLRVGIEVNKGFQTIELHANEPSMNYSYPDCQRPGPRGTKNACAKHRICSKSSTSSSTDGIALAYTNQVALDSNTETSDSETEDEALELEDMRYMSGETRRNWKSPPVFQNATSTNPLRVHIIKVGAMLYVLLLTVSCYVVIKNETTPGTSFETNRYTWVIFTFLDSGSLLFMLGSLFRCVRLKFTLWNSVRQSKSPWRPAGRTFRSLSSTQSPFAWSDFFCGILQHNMQTCPKSTSLSTIADDLKKDPKNYLHKRKHSNHRKEAFIHLIFIAVVVSITLVQITIDWWVKKTSTPDSRTVFNCNIFAQTQHGLSPLEANSNDTKNSSAHSAKANSRDVQNNGSESVYYGCLLGLVTVQALFLSNPFEVISTTPVLFTFGYAHLISTNILRFLKISICHHCTLITSHSNQSRTPGLWTYLDTLNKLRYVSGFFSAIYHIIALCYLHFLWNQKGMNINLFTLQKEEVQHKLTVRWSVTGERLDEIWTTDSKQRCKPASSGKFCLISRVHLEQVTLHWTVWLLGSLLIFATATVIIILNVNLSSKSTRTIISYSWIILLTFWASVMVQLILYRLWTFNSSATSQVSPSRCRCLDNSFWMPLNSVCFIGSVIFHTNMVHYALKMADLGQITKVLQLLTSIMQLFEISGQLLVCFLANFIQPRTTLIKSYQYFLSFFNISMLALYIDHFLVEHPVFCDNHCQEQVTFSAYVLFRILMSVAL</sequence>
<dbReference type="Proteomes" id="UP000308267">
    <property type="component" value="Unassembled WGS sequence"/>
</dbReference>
<evidence type="ECO:0000256" key="1">
    <source>
        <dbReference type="SAM" id="MobiDB-lite"/>
    </source>
</evidence>
<feature type="region of interest" description="Disordered" evidence="1">
    <location>
        <begin position="13"/>
        <end position="39"/>
    </location>
</feature>
<feature type="transmembrane region" description="Helical" evidence="2">
    <location>
        <begin position="634"/>
        <end position="659"/>
    </location>
</feature>
<comment type="caution">
    <text evidence="3">The sequence shown here is derived from an EMBL/GenBank/DDBJ whole genome shotgun (WGS) entry which is preliminary data.</text>
</comment>
<evidence type="ECO:0000313" key="4">
    <source>
        <dbReference type="Proteomes" id="UP000308267"/>
    </source>
</evidence>
<keyword evidence="2" id="KW-1133">Transmembrane helix</keyword>
<keyword evidence="2" id="KW-0472">Membrane</keyword>
<feature type="compositionally biased region" description="Low complexity" evidence="1">
    <location>
        <begin position="365"/>
        <end position="374"/>
    </location>
</feature>
<keyword evidence="4" id="KW-1185">Reference proteome</keyword>